<dbReference type="EMBL" id="JAFREP010000018">
    <property type="protein sequence ID" value="MBO1320586.1"/>
    <property type="molecule type" value="Genomic_DNA"/>
</dbReference>
<dbReference type="InterPro" id="IPR029063">
    <property type="entry name" value="SAM-dependent_MTases_sf"/>
</dbReference>
<dbReference type="PANTHER" id="PTHR10629">
    <property type="entry name" value="CYTOSINE-SPECIFIC METHYLTRANSFERASE"/>
    <property type="match status" value="1"/>
</dbReference>
<evidence type="ECO:0000256" key="5">
    <source>
        <dbReference type="ARBA" id="ARBA00047422"/>
    </source>
</evidence>
<evidence type="ECO:0000256" key="1">
    <source>
        <dbReference type="ARBA" id="ARBA00022603"/>
    </source>
</evidence>
<evidence type="ECO:0000313" key="9">
    <source>
        <dbReference type="EMBL" id="MBO1320586.1"/>
    </source>
</evidence>
<keyword evidence="1 6" id="KW-0489">Methyltransferase</keyword>
<proteinExistence type="inferred from homology"/>
<dbReference type="PROSITE" id="PS00094">
    <property type="entry name" value="C5_MTASE_1"/>
    <property type="match status" value="1"/>
</dbReference>
<name>A0A8J7U6P0_9BACT</name>
<sequence length="357" mass="39655">MMEKPKAIDAFCGPGGMSLGVGRAGFETVYAFDIDEPSVATYRRNIGSHAQVKDVCDVHLSTITAETGLAKGDLDLLTGGPPCQGFSKQKRGAHKGDRRNDLVLQFVRLVRALQPKVFLFENVAIFGQKRGRKYLSQIQRELADYQMTLAFVNSADYGVPQTRQRFIIVGVRIDVFRPFSFPKPSTPEWLTVGDVLAGLPEPPADYSHHPQFPNHQRARVTARNIQRFSHVPQGGGWQDIPYELRLKCHQKVDVKSGGWPDVYGRLRWDGQCPTITGGFDSFTRGRYGHPLYDRPLTPREAARIQGFPDSFVFQGTRGDIRSQIGNAVPPPLAEAIGREVRQTLNPVAAVQQLFAGA</sequence>
<evidence type="ECO:0000256" key="2">
    <source>
        <dbReference type="ARBA" id="ARBA00022679"/>
    </source>
</evidence>
<gene>
    <name evidence="9" type="ORF">J3U88_19065</name>
</gene>
<keyword evidence="10" id="KW-1185">Reference proteome</keyword>
<dbReference type="GO" id="GO:0009307">
    <property type="term" value="P:DNA restriction-modification system"/>
    <property type="evidence" value="ECO:0007669"/>
    <property type="project" value="UniProtKB-KW"/>
</dbReference>
<evidence type="ECO:0000256" key="7">
    <source>
        <dbReference type="RuleBase" id="RU000416"/>
    </source>
</evidence>
<keyword evidence="3 6" id="KW-0949">S-adenosyl-L-methionine</keyword>
<dbReference type="PANTHER" id="PTHR10629:SF52">
    <property type="entry name" value="DNA (CYTOSINE-5)-METHYLTRANSFERASE 1"/>
    <property type="match status" value="1"/>
</dbReference>
<dbReference type="GO" id="GO:0003677">
    <property type="term" value="F:DNA binding"/>
    <property type="evidence" value="ECO:0007669"/>
    <property type="project" value="TreeGrafter"/>
</dbReference>
<evidence type="ECO:0000256" key="4">
    <source>
        <dbReference type="ARBA" id="ARBA00022747"/>
    </source>
</evidence>
<evidence type="ECO:0000256" key="8">
    <source>
        <dbReference type="RuleBase" id="RU000417"/>
    </source>
</evidence>
<reference evidence="9" key="1">
    <citation type="submission" date="2021-03" db="EMBL/GenBank/DDBJ databases">
        <authorList>
            <person name="Wang G."/>
        </authorList>
    </citation>
    <scope>NUCLEOTIDE SEQUENCE</scope>
    <source>
        <strain evidence="9">KCTC 12899</strain>
    </source>
</reference>
<dbReference type="InterPro" id="IPR018117">
    <property type="entry name" value="C5_DNA_meth_AS"/>
</dbReference>
<organism evidence="9 10">
    <name type="scientific">Acanthopleuribacter pedis</name>
    <dbReference type="NCBI Taxonomy" id="442870"/>
    <lineage>
        <taxon>Bacteria</taxon>
        <taxon>Pseudomonadati</taxon>
        <taxon>Acidobacteriota</taxon>
        <taxon>Holophagae</taxon>
        <taxon>Acanthopleuribacterales</taxon>
        <taxon>Acanthopleuribacteraceae</taxon>
        <taxon>Acanthopleuribacter</taxon>
    </lineage>
</organism>
<evidence type="ECO:0000313" key="10">
    <source>
        <dbReference type="Proteomes" id="UP000664417"/>
    </source>
</evidence>
<dbReference type="RefSeq" id="WP_207860540.1">
    <property type="nucleotide sequence ID" value="NZ_JAFREP010000018.1"/>
</dbReference>
<comment type="catalytic activity">
    <reaction evidence="5 8">
        <text>a 2'-deoxycytidine in DNA + S-adenosyl-L-methionine = a 5-methyl-2'-deoxycytidine in DNA + S-adenosyl-L-homocysteine + H(+)</text>
        <dbReference type="Rhea" id="RHEA:13681"/>
        <dbReference type="Rhea" id="RHEA-COMP:11369"/>
        <dbReference type="Rhea" id="RHEA-COMP:11370"/>
        <dbReference type="ChEBI" id="CHEBI:15378"/>
        <dbReference type="ChEBI" id="CHEBI:57856"/>
        <dbReference type="ChEBI" id="CHEBI:59789"/>
        <dbReference type="ChEBI" id="CHEBI:85452"/>
        <dbReference type="ChEBI" id="CHEBI:85454"/>
        <dbReference type="EC" id="2.1.1.37"/>
    </reaction>
</comment>
<dbReference type="AlphaFoldDB" id="A0A8J7U6P0"/>
<evidence type="ECO:0000256" key="3">
    <source>
        <dbReference type="ARBA" id="ARBA00022691"/>
    </source>
</evidence>
<comment type="similarity">
    <text evidence="6 7">Belongs to the class I-like SAM-binding methyltransferase superfamily. C5-methyltransferase family.</text>
</comment>
<comment type="caution">
    <text evidence="9">The sequence shown here is derived from an EMBL/GenBank/DDBJ whole genome shotgun (WGS) entry which is preliminary data.</text>
</comment>
<dbReference type="Pfam" id="PF00145">
    <property type="entry name" value="DNA_methylase"/>
    <property type="match status" value="1"/>
</dbReference>
<dbReference type="GO" id="GO:0044027">
    <property type="term" value="P:negative regulation of gene expression via chromosomal CpG island methylation"/>
    <property type="evidence" value="ECO:0007669"/>
    <property type="project" value="TreeGrafter"/>
</dbReference>
<dbReference type="InterPro" id="IPR001525">
    <property type="entry name" value="C5_MeTfrase"/>
</dbReference>
<dbReference type="Gene3D" id="3.90.120.10">
    <property type="entry name" value="DNA Methylase, subunit A, domain 2"/>
    <property type="match status" value="1"/>
</dbReference>
<dbReference type="SUPFAM" id="SSF53335">
    <property type="entry name" value="S-adenosyl-L-methionine-dependent methyltransferases"/>
    <property type="match status" value="1"/>
</dbReference>
<dbReference type="NCBIfam" id="TIGR00675">
    <property type="entry name" value="dcm"/>
    <property type="match status" value="1"/>
</dbReference>
<keyword evidence="4" id="KW-0680">Restriction system</keyword>
<dbReference type="PROSITE" id="PS51679">
    <property type="entry name" value="SAM_MT_C5"/>
    <property type="match status" value="1"/>
</dbReference>
<dbReference type="InterPro" id="IPR050390">
    <property type="entry name" value="C5-Methyltransferase"/>
</dbReference>
<dbReference type="PRINTS" id="PR00105">
    <property type="entry name" value="C5METTRFRASE"/>
</dbReference>
<dbReference type="GO" id="GO:0032259">
    <property type="term" value="P:methylation"/>
    <property type="evidence" value="ECO:0007669"/>
    <property type="project" value="UniProtKB-KW"/>
</dbReference>
<dbReference type="GO" id="GO:0003886">
    <property type="term" value="F:DNA (cytosine-5-)-methyltransferase activity"/>
    <property type="evidence" value="ECO:0007669"/>
    <property type="project" value="UniProtKB-EC"/>
</dbReference>
<protein>
    <recommendedName>
        <fullName evidence="8">Cytosine-specific methyltransferase</fullName>
        <ecNumber evidence="8">2.1.1.37</ecNumber>
    </recommendedName>
</protein>
<dbReference type="Proteomes" id="UP000664417">
    <property type="component" value="Unassembled WGS sequence"/>
</dbReference>
<keyword evidence="2 6" id="KW-0808">Transferase</keyword>
<accession>A0A8J7U6P0</accession>
<dbReference type="Gene3D" id="3.40.50.150">
    <property type="entry name" value="Vaccinia Virus protein VP39"/>
    <property type="match status" value="1"/>
</dbReference>
<feature type="active site" evidence="6">
    <location>
        <position position="83"/>
    </location>
</feature>
<dbReference type="EC" id="2.1.1.37" evidence="8"/>
<evidence type="ECO:0000256" key="6">
    <source>
        <dbReference type="PROSITE-ProRule" id="PRU01016"/>
    </source>
</evidence>